<evidence type="ECO:0000313" key="2">
    <source>
        <dbReference type="EMBL" id="WAP71359.1"/>
    </source>
</evidence>
<dbReference type="InterPro" id="IPR041705">
    <property type="entry name" value="PIN_Sll0205"/>
</dbReference>
<dbReference type="PANTHER" id="PTHR36173:SF2">
    <property type="entry name" value="RIBONUCLEASE VAPC16"/>
    <property type="match status" value="1"/>
</dbReference>
<organism evidence="2 3">
    <name type="scientific">Jiella pelagia</name>
    <dbReference type="NCBI Taxonomy" id="2986949"/>
    <lineage>
        <taxon>Bacteria</taxon>
        <taxon>Pseudomonadati</taxon>
        <taxon>Pseudomonadota</taxon>
        <taxon>Alphaproteobacteria</taxon>
        <taxon>Hyphomicrobiales</taxon>
        <taxon>Aurantimonadaceae</taxon>
        <taxon>Jiella</taxon>
    </lineage>
</organism>
<dbReference type="Proteomes" id="UP001164020">
    <property type="component" value="Chromosome"/>
</dbReference>
<dbReference type="InterPro" id="IPR052919">
    <property type="entry name" value="TA_system_RNase"/>
</dbReference>
<dbReference type="InterPro" id="IPR029060">
    <property type="entry name" value="PIN-like_dom_sf"/>
</dbReference>
<keyword evidence="3" id="KW-1185">Reference proteome</keyword>
<dbReference type="EMBL" id="CP114029">
    <property type="protein sequence ID" value="WAP71359.1"/>
    <property type="molecule type" value="Genomic_DNA"/>
</dbReference>
<dbReference type="PANTHER" id="PTHR36173">
    <property type="entry name" value="RIBONUCLEASE VAPC16-RELATED"/>
    <property type="match status" value="1"/>
</dbReference>
<evidence type="ECO:0000313" key="3">
    <source>
        <dbReference type="Proteomes" id="UP001164020"/>
    </source>
</evidence>
<evidence type="ECO:0000259" key="1">
    <source>
        <dbReference type="Pfam" id="PF01850"/>
    </source>
</evidence>
<accession>A0ABY7C8I7</accession>
<feature type="domain" description="PIN" evidence="1">
    <location>
        <begin position="4"/>
        <end position="114"/>
    </location>
</feature>
<reference evidence="2" key="1">
    <citation type="submission" date="2022-12" db="EMBL/GenBank/DDBJ databases">
        <title>Jiella pelagia sp. nov., isolated from phosphonate enriched culture of Northwest Pacific surface seawater.</title>
        <authorList>
            <person name="Shin D.Y."/>
            <person name="Hwang C.Y."/>
        </authorList>
    </citation>
    <scope>NUCLEOTIDE SEQUENCE</scope>
    <source>
        <strain evidence="2">HL-NP1</strain>
    </source>
</reference>
<dbReference type="InterPro" id="IPR002716">
    <property type="entry name" value="PIN_dom"/>
</dbReference>
<dbReference type="Gene3D" id="3.40.50.1010">
    <property type="entry name" value="5'-nuclease"/>
    <property type="match status" value="1"/>
</dbReference>
<protein>
    <submittedName>
        <fullName evidence="2">Type II toxin-antitoxin system VapC family toxin</fullName>
    </submittedName>
</protein>
<dbReference type="Pfam" id="PF01850">
    <property type="entry name" value="PIN"/>
    <property type="match status" value="1"/>
</dbReference>
<sequence>MLAWWLLNDPKLSRPAALAITEPENEIFVSAVSASRWRRSIALEMAEVAPLIGNFGTLVKAEDFKILPLNHSHALLAGQLPGLRKDPFNRLLAAQARQETLILITADAAIARLGIQHLS</sequence>
<dbReference type="SUPFAM" id="SSF88723">
    <property type="entry name" value="PIN domain-like"/>
    <property type="match status" value="1"/>
</dbReference>
<name>A0ABY7C8I7_9HYPH</name>
<proteinExistence type="predicted"/>
<dbReference type="RefSeq" id="WP_268883903.1">
    <property type="nucleotide sequence ID" value="NZ_CP114029.1"/>
</dbReference>
<dbReference type="CDD" id="cd09872">
    <property type="entry name" value="PIN_Sll0205-like"/>
    <property type="match status" value="1"/>
</dbReference>
<gene>
    <name evidence="2" type="ORF">OH818_26920</name>
</gene>